<comment type="caution">
    <text evidence="1">The sequence shown here is derived from an EMBL/GenBank/DDBJ whole genome shotgun (WGS) entry which is preliminary data.</text>
</comment>
<sequence>MSQPQTQRTGFSLYQTGGYIYFSPNQTPSWPVFDVLKSNAPIGGQTQYVVTMPSNYASAPPTITAASPVVYKNGPNFTPINLHLVNGLGPTQWIFSG</sequence>
<dbReference type="EMBL" id="JAAQPF010000512">
    <property type="protein sequence ID" value="KAF5700784.1"/>
    <property type="molecule type" value="Genomic_DNA"/>
</dbReference>
<keyword evidence="2" id="KW-1185">Reference proteome</keyword>
<reference evidence="1 2" key="1">
    <citation type="submission" date="2020-05" db="EMBL/GenBank/DDBJ databases">
        <title>Identification and distribution of gene clusters putatively required for synthesis of sphingolipid metabolism inhibitors in phylogenetically diverse species of the filamentous fungus Fusarium.</title>
        <authorList>
            <person name="Kim H.-S."/>
            <person name="Busman M."/>
            <person name="Brown D.W."/>
            <person name="Divon H."/>
            <person name="Uhlig S."/>
            <person name="Proctor R.H."/>
        </authorList>
    </citation>
    <scope>NUCLEOTIDE SEQUENCE [LARGE SCALE GENOMIC DNA]</scope>
    <source>
        <strain evidence="1 2">NRRL 26131</strain>
    </source>
</reference>
<gene>
    <name evidence="1" type="ORF">FGLOB1_10576</name>
</gene>
<evidence type="ECO:0000313" key="2">
    <source>
        <dbReference type="Proteomes" id="UP000532311"/>
    </source>
</evidence>
<dbReference type="AlphaFoldDB" id="A0A8H6D256"/>
<dbReference type="Proteomes" id="UP000532311">
    <property type="component" value="Unassembled WGS sequence"/>
</dbReference>
<accession>A0A8H6D256</accession>
<name>A0A8H6D256_9HYPO</name>
<organism evidence="1 2">
    <name type="scientific">Fusarium globosum</name>
    <dbReference type="NCBI Taxonomy" id="78864"/>
    <lineage>
        <taxon>Eukaryota</taxon>
        <taxon>Fungi</taxon>
        <taxon>Dikarya</taxon>
        <taxon>Ascomycota</taxon>
        <taxon>Pezizomycotina</taxon>
        <taxon>Sordariomycetes</taxon>
        <taxon>Hypocreomycetidae</taxon>
        <taxon>Hypocreales</taxon>
        <taxon>Nectriaceae</taxon>
        <taxon>Fusarium</taxon>
        <taxon>Fusarium fujikuroi species complex</taxon>
    </lineage>
</organism>
<proteinExistence type="predicted"/>
<protein>
    <submittedName>
        <fullName evidence="1">Uncharacterized protein</fullName>
    </submittedName>
</protein>
<evidence type="ECO:0000313" key="1">
    <source>
        <dbReference type="EMBL" id="KAF5700784.1"/>
    </source>
</evidence>